<dbReference type="PANTHER" id="PTHR47295:SF5">
    <property type="entry name" value="EG45-LIKE DOMAIN CONTAINING PROTEIN 2"/>
    <property type="match status" value="1"/>
</dbReference>
<protein>
    <recommendedName>
        <fullName evidence="1">Expansin-like EG45 domain-containing protein</fullName>
    </recommendedName>
</protein>
<dbReference type="InterPro" id="IPR007112">
    <property type="entry name" value="Expansin/allergen_DPBB_dom"/>
</dbReference>
<dbReference type="SUPFAM" id="SSF50685">
    <property type="entry name" value="Barwin-like endoglucanases"/>
    <property type="match status" value="2"/>
</dbReference>
<proteinExistence type="predicted"/>
<keyword evidence="3" id="KW-1185">Reference proteome</keyword>
<feature type="domain" description="Expansin-like EG45" evidence="1">
    <location>
        <begin position="64"/>
        <end position="174"/>
    </location>
</feature>
<evidence type="ECO:0000259" key="1">
    <source>
        <dbReference type="PROSITE" id="PS50842"/>
    </source>
</evidence>
<dbReference type="Proteomes" id="UP000796880">
    <property type="component" value="Unassembled WGS sequence"/>
</dbReference>
<dbReference type="GO" id="GO:0009627">
    <property type="term" value="P:systemic acquired resistance"/>
    <property type="evidence" value="ECO:0007669"/>
    <property type="project" value="InterPro"/>
</dbReference>
<dbReference type="OrthoDB" id="623670at2759"/>
<name>A0A8K0MNR5_9ROSA</name>
<accession>A0A8K0MNR5</accession>
<dbReference type="InterPro" id="IPR036908">
    <property type="entry name" value="RlpA-like_sf"/>
</dbReference>
<reference evidence="2" key="1">
    <citation type="submission" date="2020-03" db="EMBL/GenBank/DDBJ databases">
        <title>A high-quality chromosome-level genome assembly of a woody plant with both climbing and erect habits, Rhamnella rubrinervis.</title>
        <authorList>
            <person name="Lu Z."/>
            <person name="Yang Y."/>
            <person name="Zhu X."/>
            <person name="Sun Y."/>
        </authorList>
    </citation>
    <scope>NUCLEOTIDE SEQUENCE</scope>
    <source>
        <strain evidence="2">BYM</strain>
        <tissue evidence="2">Leaf</tissue>
    </source>
</reference>
<dbReference type="AlphaFoldDB" id="A0A8K0MNR5"/>
<evidence type="ECO:0000313" key="3">
    <source>
        <dbReference type="Proteomes" id="UP000796880"/>
    </source>
</evidence>
<dbReference type="InterPro" id="IPR009009">
    <property type="entry name" value="RlpA-like_DPBB"/>
</dbReference>
<comment type="caution">
    <text evidence="2">The sequence shown here is derived from an EMBL/GenBank/DDBJ whole genome shotgun (WGS) entry which is preliminary data.</text>
</comment>
<gene>
    <name evidence="2" type="ORF">FNV43_RR03290</name>
</gene>
<dbReference type="CDD" id="cd22269">
    <property type="entry name" value="DPBB_EG45-like"/>
    <property type="match status" value="1"/>
</dbReference>
<evidence type="ECO:0000313" key="2">
    <source>
        <dbReference type="EMBL" id="KAF3452857.1"/>
    </source>
</evidence>
<dbReference type="InterPro" id="IPR044206">
    <property type="entry name" value="EGC1/2"/>
</dbReference>
<dbReference type="PANTHER" id="PTHR47295">
    <property type="entry name" value="EG45-LIKE DOMAIN CONTAINING PROTEIN 1-RELATED"/>
    <property type="match status" value="1"/>
</dbReference>
<dbReference type="EMBL" id="VOIH02000002">
    <property type="protein sequence ID" value="KAF3452857.1"/>
    <property type="molecule type" value="Genomic_DNA"/>
</dbReference>
<dbReference type="PROSITE" id="PS50842">
    <property type="entry name" value="EXPANSIN_EG45"/>
    <property type="match status" value="1"/>
</dbReference>
<organism evidence="2 3">
    <name type="scientific">Rhamnella rubrinervis</name>
    <dbReference type="NCBI Taxonomy" id="2594499"/>
    <lineage>
        <taxon>Eukaryota</taxon>
        <taxon>Viridiplantae</taxon>
        <taxon>Streptophyta</taxon>
        <taxon>Embryophyta</taxon>
        <taxon>Tracheophyta</taxon>
        <taxon>Spermatophyta</taxon>
        <taxon>Magnoliopsida</taxon>
        <taxon>eudicotyledons</taxon>
        <taxon>Gunneridae</taxon>
        <taxon>Pentapetalae</taxon>
        <taxon>rosids</taxon>
        <taxon>fabids</taxon>
        <taxon>Rosales</taxon>
        <taxon>Rhamnaceae</taxon>
        <taxon>rhamnoid group</taxon>
        <taxon>Rhamneae</taxon>
        <taxon>Rhamnella</taxon>
    </lineage>
</organism>
<dbReference type="Pfam" id="PF03330">
    <property type="entry name" value="DPBB_1"/>
    <property type="match status" value="2"/>
</dbReference>
<dbReference type="GO" id="GO:0048046">
    <property type="term" value="C:apoplast"/>
    <property type="evidence" value="ECO:0007669"/>
    <property type="project" value="InterPro"/>
</dbReference>
<dbReference type="Gene3D" id="2.40.40.10">
    <property type="entry name" value="RlpA-like domain"/>
    <property type="match status" value="2"/>
</dbReference>
<sequence length="174" mass="18610">MECKKSIWANYRVKCIGDVNDVPRPCKLGASVMVKIVDYCSQCNGTINLSHAAFSSIANLKAASTACGEQGTATYYERPYVPSACFGNQDYGDLVAGASDKIWNARKACGTSYSVKCIGGVNNVPHPCLDGTSLTVKIVDYCSNCNGTINLSDAAFSKIALLRAGKIEVEFDRV</sequence>